<feature type="transmembrane region" description="Helical" evidence="5">
    <location>
        <begin position="460"/>
        <end position="479"/>
    </location>
</feature>
<keyword evidence="2 5" id="KW-0812">Transmembrane</keyword>
<feature type="transmembrane region" description="Helical" evidence="5">
    <location>
        <begin position="377"/>
        <end position="398"/>
    </location>
</feature>
<keyword evidence="4 5" id="KW-0472">Membrane</keyword>
<dbReference type="GO" id="GO:0016020">
    <property type="term" value="C:membrane"/>
    <property type="evidence" value="ECO:0007669"/>
    <property type="project" value="UniProtKB-SubCell"/>
</dbReference>
<keyword evidence="3 5" id="KW-1133">Transmembrane helix</keyword>
<dbReference type="InterPro" id="IPR011701">
    <property type="entry name" value="MFS"/>
</dbReference>
<evidence type="ECO:0000256" key="5">
    <source>
        <dbReference type="SAM" id="Phobius"/>
    </source>
</evidence>
<dbReference type="PANTHER" id="PTHR42718">
    <property type="entry name" value="MAJOR FACILITATOR SUPERFAMILY MULTIDRUG TRANSPORTER MFSC"/>
    <property type="match status" value="1"/>
</dbReference>
<feature type="transmembrane region" description="Helical" evidence="5">
    <location>
        <begin position="304"/>
        <end position="337"/>
    </location>
</feature>
<feature type="domain" description="Major facilitator superfamily (MFS) profile" evidence="6">
    <location>
        <begin position="37"/>
        <end position="484"/>
    </location>
</feature>
<dbReference type="Proteomes" id="UP000749293">
    <property type="component" value="Unassembled WGS sequence"/>
</dbReference>
<name>A0A9P5D5A6_9HYPO</name>
<feature type="transmembrane region" description="Helical" evidence="5">
    <location>
        <begin position="107"/>
        <end position="129"/>
    </location>
</feature>
<dbReference type="GO" id="GO:0022857">
    <property type="term" value="F:transmembrane transporter activity"/>
    <property type="evidence" value="ECO:0007669"/>
    <property type="project" value="InterPro"/>
</dbReference>
<proteinExistence type="predicted"/>
<feature type="transmembrane region" description="Helical" evidence="5">
    <location>
        <begin position="201"/>
        <end position="221"/>
    </location>
</feature>
<evidence type="ECO:0000256" key="1">
    <source>
        <dbReference type="ARBA" id="ARBA00004141"/>
    </source>
</evidence>
<dbReference type="PANTHER" id="PTHR42718:SF11">
    <property type="entry name" value="MAJOR FACILITATOR SUPERFAMILY (MFS) PROFILE DOMAIN-CONTAINING PROTEIN"/>
    <property type="match status" value="1"/>
</dbReference>
<evidence type="ECO:0000256" key="3">
    <source>
        <dbReference type="ARBA" id="ARBA00022989"/>
    </source>
</evidence>
<feature type="transmembrane region" description="Helical" evidence="5">
    <location>
        <begin position="266"/>
        <end position="284"/>
    </location>
</feature>
<comment type="subcellular location">
    <subcellularLocation>
        <location evidence="1">Membrane</location>
        <topology evidence="1">Multi-pass membrane protein</topology>
    </subcellularLocation>
</comment>
<reference evidence="7" key="1">
    <citation type="submission" date="2020-03" db="EMBL/GenBank/DDBJ databases">
        <title>Site-based positive gene gene selection in Geosmithia morbida across the United States reveals a broad range of putative effectors and factors for local host and environmental adapation.</title>
        <authorList>
            <person name="Onufrak A."/>
            <person name="Murdoch R.W."/>
            <person name="Gazis R."/>
            <person name="Huff M."/>
            <person name="Staton M."/>
            <person name="Klingeman W."/>
            <person name="Hadziabdic D."/>
        </authorList>
    </citation>
    <scope>NUCLEOTIDE SEQUENCE</scope>
    <source>
        <strain evidence="7">1262</strain>
    </source>
</reference>
<evidence type="ECO:0000313" key="7">
    <source>
        <dbReference type="EMBL" id="KAF4122299.1"/>
    </source>
</evidence>
<dbReference type="Gene3D" id="1.20.1250.20">
    <property type="entry name" value="MFS general substrate transporter like domains"/>
    <property type="match status" value="2"/>
</dbReference>
<dbReference type="OrthoDB" id="5086884at2759"/>
<feature type="transmembrane region" description="Helical" evidence="5">
    <location>
        <begin position="236"/>
        <end position="254"/>
    </location>
</feature>
<feature type="transmembrane region" description="Helical" evidence="5">
    <location>
        <begin position="44"/>
        <end position="68"/>
    </location>
</feature>
<dbReference type="GeneID" id="55973514"/>
<feature type="transmembrane region" description="Helical" evidence="5">
    <location>
        <begin position="80"/>
        <end position="101"/>
    </location>
</feature>
<organism evidence="7 8">
    <name type="scientific">Geosmithia morbida</name>
    <dbReference type="NCBI Taxonomy" id="1094350"/>
    <lineage>
        <taxon>Eukaryota</taxon>
        <taxon>Fungi</taxon>
        <taxon>Dikarya</taxon>
        <taxon>Ascomycota</taxon>
        <taxon>Pezizomycotina</taxon>
        <taxon>Sordariomycetes</taxon>
        <taxon>Hypocreomycetidae</taxon>
        <taxon>Hypocreales</taxon>
        <taxon>Bionectriaceae</taxon>
        <taxon>Geosmithia</taxon>
    </lineage>
</organism>
<gene>
    <name evidence="7" type="ORF">GMORB2_7291</name>
</gene>
<evidence type="ECO:0000313" key="8">
    <source>
        <dbReference type="Proteomes" id="UP000749293"/>
    </source>
</evidence>
<feature type="non-terminal residue" evidence="7">
    <location>
        <position position="1"/>
    </location>
</feature>
<sequence length="522" mass="56567">MRPDEENVGVGVPTPGSADLDAEKDFERLGRQRPAVLPTWVTEAAFVFSIVGSMMMSEFFVSGFNIVLPSVATSMHMPDSLRTWPAAVINLTTACLLMPFSRLVDQHGGRSVCLGGLVWLIIWSVVSGFSRNPTMLIVCRALQGLGPGAYMPACLALLGRIYRPGPRKNFVFCLYGAFACFGFYLGILIGAATAQYLSWKWYFWVGAIMCALVFVAAYFSIPRSMGDVDPAARMDWWGFCTIVPGLTLVVFAFTDGGHAPQGWKTPYIYVTLILGVLFLAAAVYVQGWVSEQPLLPPELFTPKYMTRLCLALFCSYAWFTPLAVGGMFIAVGGGFLLHILPNRILMLISQGGFLISVLLFALVPSRDEETGSPSLSFIYWAYVFPAMLCGTIGIDTAYNITNVYITTAMPHRLQSAAGGVINSLLYLGMAFWLGVGELAVSSTILSQGEENVPITKQYRIGFWTGVALSGVGTLLISTVRMGKAKSGLTADEKAQLEEDRTAAAAAAAAAAELRGENVHHHT</sequence>
<keyword evidence="8" id="KW-1185">Reference proteome</keyword>
<dbReference type="InterPro" id="IPR020846">
    <property type="entry name" value="MFS_dom"/>
</dbReference>
<dbReference type="EMBL" id="JAANYQ010000009">
    <property type="protein sequence ID" value="KAF4122299.1"/>
    <property type="molecule type" value="Genomic_DNA"/>
</dbReference>
<protein>
    <submittedName>
        <fullName evidence="7">Major Facilitator Superfamily</fullName>
    </submittedName>
</protein>
<dbReference type="SUPFAM" id="SSF103473">
    <property type="entry name" value="MFS general substrate transporter"/>
    <property type="match status" value="1"/>
</dbReference>
<feature type="transmembrane region" description="Helical" evidence="5">
    <location>
        <begin position="419"/>
        <end position="440"/>
    </location>
</feature>
<accession>A0A9P5D5A6</accession>
<evidence type="ECO:0000256" key="4">
    <source>
        <dbReference type="ARBA" id="ARBA00023136"/>
    </source>
</evidence>
<dbReference type="PROSITE" id="PS50850">
    <property type="entry name" value="MFS"/>
    <property type="match status" value="1"/>
</dbReference>
<comment type="caution">
    <text evidence="7">The sequence shown here is derived from an EMBL/GenBank/DDBJ whole genome shotgun (WGS) entry which is preliminary data.</text>
</comment>
<dbReference type="InterPro" id="IPR036259">
    <property type="entry name" value="MFS_trans_sf"/>
</dbReference>
<dbReference type="RefSeq" id="XP_035320951.1">
    <property type="nucleotide sequence ID" value="XM_035469256.1"/>
</dbReference>
<feature type="transmembrane region" description="Helical" evidence="5">
    <location>
        <begin position="174"/>
        <end position="194"/>
    </location>
</feature>
<dbReference type="AlphaFoldDB" id="A0A9P5D5A6"/>
<dbReference type="Pfam" id="PF07690">
    <property type="entry name" value="MFS_1"/>
    <property type="match status" value="1"/>
</dbReference>
<feature type="transmembrane region" description="Helical" evidence="5">
    <location>
        <begin position="344"/>
        <end position="365"/>
    </location>
</feature>
<evidence type="ECO:0000256" key="2">
    <source>
        <dbReference type="ARBA" id="ARBA00022692"/>
    </source>
</evidence>
<evidence type="ECO:0000259" key="6">
    <source>
        <dbReference type="PROSITE" id="PS50850"/>
    </source>
</evidence>